<dbReference type="RefSeq" id="WP_036649776.1">
    <property type="nucleotide sequence ID" value="NZ_JQCR01000002.1"/>
</dbReference>
<comment type="similarity">
    <text evidence="7">Belongs to the binding-protein-dependent transport system permease family.</text>
</comment>
<dbReference type="Pfam" id="PF00528">
    <property type="entry name" value="BPD_transp_1"/>
    <property type="match status" value="1"/>
</dbReference>
<reference evidence="9 10" key="1">
    <citation type="submission" date="2014-08" db="EMBL/GenBank/DDBJ databases">
        <authorList>
            <person name="den Bakker H.C."/>
        </authorList>
    </citation>
    <scope>NUCLEOTIDE SEQUENCE [LARGE SCALE GENOMIC DNA]</scope>
    <source>
        <strain evidence="9 10">DSM 18334</strain>
    </source>
</reference>
<gene>
    <name evidence="9" type="ORF">PWYN_07075</name>
</gene>
<reference evidence="9 10" key="2">
    <citation type="submission" date="2014-10" db="EMBL/GenBank/DDBJ databases">
        <title>Comparative genomics of the Paenibacillus odorifer group.</title>
        <authorList>
            <person name="Tsai Y.-C."/>
            <person name="Martin N."/>
            <person name="Korlach J."/>
            <person name="Wiedmann M."/>
        </authorList>
    </citation>
    <scope>NUCLEOTIDE SEQUENCE [LARGE SCALE GENOMIC DNA]</scope>
    <source>
        <strain evidence="9 10">DSM 18334</strain>
    </source>
</reference>
<feature type="transmembrane region" description="Helical" evidence="7">
    <location>
        <begin position="103"/>
        <end position="124"/>
    </location>
</feature>
<evidence type="ECO:0000313" key="9">
    <source>
        <dbReference type="EMBL" id="KGE19136.1"/>
    </source>
</evidence>
<dbReference type="CDD" id="cd06261">
    <property type="entry name" value="TM_PBP2"/>
    <property type="match status" value="1"/>
</dbReference>
<evidence type="ECO:0000256" key="5">
    <source>
        <dbReference type="ARBA" id="ARBA00022989"/>
    </source>
</evidence>
<evidence type="ECO:0000256" key="7">
    <source>
        <dbReference type="RuleBase" id="RU363032"/>
    </source>
</evidence>
<dbReference type="PROSITE" id="PS50928">
    <property type="entry name" value="ABC_TM1"/>
    <property type="match status" value="1"/>
</dbReference>
<dbReference type="InterPro" id="IPR000515">
    <property type="entry name" value="MetI-like"/>
</dbReference>
<keyword evidence="10" id="KW-1185">Reference proteome</keyword>
<evidence type="ECO:0000256" key="1">
    <source>
        <dbReference type="ARBA" id="ARBA00004651"/>
    </source>
</evidence>
<keyword evidence="5 7" id="KW-1133">Transmembrane helix</keyword>
<protein>
    <submittedName>
        <fullName evidence="9">Sugar ABC transporter permease</fullName>
    </submittedName>
</protein>
<name>A0A098MAP7_9BACL</name>
<dbReference type="AlphaFoldDB" id="A0A098MAP7"/>
<dbReference type="OrthoDB" id="42781at2"/>
<accession>A0A098MAP7</accession>
<comment type="caution">
    <text evidence="9">The sequence shown here is derived from an EMBL/GenBank/DDBJ whole genome shotgun (WGS) entry which is preliminary data.</text>
</comment>
<keyword evidence="6 7" id="KW-0472">Membrane</keyword>
<organism evidence="9 10">
    <name type="scientific">Paenibacillus wynnii</name>
    <dbReference type="NCBI Taxonomy" id="268407"/>
    <lineage>
        <taxon>Bacteria</taxon>
        <taxon>Bacillati</taxon>
        <taxon>Bacillota</taxon>
        <taxon>Bacilli</taxon>
        <taxon>Bacillales</taxon>
        <taxon>Paenibacillaceae</taxon>
        <taxon>Paenibacillus</taxon>
    </lineage>
</organism>
<evidence type="ECO:0000256" key="6">
    <source>
        <dbReference type="ARBA" id="ARBA00023136"/>
    </source>
</evidence>
<keyword evidence="2 7" id="KW-0813">Transport</keyword>
<keyword evidence="4 7" id="KW-0812">Transmembrane</keyword>
<feature type="transmembrane region" description="Helical" evidence="7">
    <location>
        <begin position="67"/>
        <end position="91"/>
    </location>
</feature>
<evidence type="ECO:0000256" key="3">
    <source>
        <dbReference type="ARBA" id="ARBA00022475"/>
    </source>
</evidence>
<evidence type="ECO:0000313" key="10">
    <source>
        <dbReference type="Proteomes" id="UP000029734"/>
    </source>
</evidence>
<evidence type="ECO:0000259" key="8">
    <source>
        <dbReference type="PROSITE" id="PS50928"/>
    </source>
</evidence>
<dbReference type="PANTHER" id="PTHR30193">
    <property type="entry name" value="ABC TRANSPORTER PERMEASE PROTEIN"/>
    <property type="match status" value="1"/>
</dbReference>
<dbReference type="InterPro" id="IPR051393">
    <property type="entry name" value="ABC_transporter_permease"/>
</dbReference>
<dbReference type="InterPro" id="IPR035906">
    <property type="entry name" value="MetI-like_sf"/>
</dbReference>
<dbReference type="EMBL" id="JQCR01000002">
    <property type="protein sequence ID" value="KGE19136.1"/>
    <property type="molecule type" value="Genomic_DNA"/>
</dbReference>
<feature type="transmembrane region" description="Helical" evidence="7">
    <location>
        <begin position="156"/>
        <end position="178"/>
    </location>
</feature>
<feature type="transmembrane region" description="Helical" evidence="7">
    <location>
        <begin position="216"/>
        <end position="235"/>
    </location>
</feature>
<sequence length="293" mass="32770">MRKYLGNKTAIAIFTLPALLLYTIMVFYPIMQTFFRSMFEWDGLSAGTFIWFDNYKELLNDSVFHTALYNGLIFAAIITVTQIGIGSILAFAVSDVSFKGRKILRISFFIPVVLSITVVCQLWLSIYNSEYGLMNKLFDMLGIQYHQDWLSSGKSAIVAIAFVNAWQYMGYHFALLLAGAKSVPEQYMEAARIDGATKLQAIVKITIPMMAETYKFCLVFAVTGGLNAFANMYIMTSGGPGTSTYTLTYLMYRSAFRIGEFGYGSAAAAILVIECLLATLIINRLVARERISY</sequence>
<dbReference type="STRING" id="268407.PWYN_07075"/>
<feature type="transmembrane region" description="Helical" evidence="7">
    <location>
        <begin position="12"/>
        <end position="31"/>
    </location>
</feature>
<dbReference type="Gene3D" id="1.10.3720.10">
    <property type="entry name" value="MetI-like"/>
    <property type="match status" value="1"/>
</dbReference>
<dbReference type="SUPFAM" id="SSF161098">
    <property type="entry name" value="MetI-like"/>
    <property type="match status" value="1"/>
</dbReference>
<feature type="domain" description="ABC transmembrane type-1" evidence="8">
    <location>
        <begin position="68"/>
        <end position="282"/>
    </location>
</feature>
<dbReference type="GO" id="GO:0005886">
    <property type="term" value="C:plasma membrane"/>
    <property type="evidence" value="ECO:0007669"/>
    <property type="project" value="UniProtKB-SubCell"/>
</dbReference>
<feature type="transmembrane region" description="Helical" evidence="7">
    <location>
        <begin position="261"/>
        <end position="282"/>
    </location>
</feature>
<dbReference type="eggNOG" id="COG1175">
    <property type="taxonomic scope" value="Bacteria"/>
</dbReference>
<dbReference type="GO" id="GO:0055085">
    <property type="term" value="P:transmembrane transport"/>
    <property type="evidence" value="ECO:0007669"/>
    <property type="project" value="InterPro"/>
</dbReference>
<keyword evidence="3" id="KW-1003">Cell membrane</keyword>
<dbReference type="Proteomes" id="UP000029734">
    <property type="component" value="Unassembled WGS sequence"/>
</dbReference>
<evidence type="ECO:0000256" key="2">
    <source>
        <dbReference type="ARBA" id="ARBA00022448"/>
    </source>
</evidence>
<dbReference type="PANTHER" id="PTHR30193:SF37">
    <property type="entry name" value="INNER MEMBRANE ABC TRANSPORTER PERMEASE PROTEIN YCJO"/>
    <property type="match status" value="1"/>
</dbReference>
<comment type="subcellular location">
    <subcellularLocation>
        <location evidence="1 7">Cell membrane</location>
        <topology evidence="1 7">Multi-pass membrane protein</topology>
    </subcellularLocation>
</comment>
<evidence type="ECO:0000256" key="4">
    <source>
        <dbReference type="ARBA" id="ARBA00022692"/>
    </source>
</evidence>
<proteinExistence type="inferred from homology"/>